<gene>
    <name evidence="1" type="ORF">AVDCRST_MAG74-3926</name>
</gene>
<dbReference type="AlphaFoldDB" id="A0A6J4Q1D9"/>
<evidence type="ECO:0000313" key="1">
    <source>
        <dbReference type="EMBL" id="CAA9431534.1"/>
    </source>
</evidence>
<proteinExistence type="predicted"/>
<sequence length="55" mass="6230">MTSFVCLIDFGKIRRKRKPTKSGAAKSFGKPAQTIRARNFYGFDNLKLACQEVAY</sequence>
<name>A0A6J4Q1D9_9BACT</name>
<organism evidence="1">
    <name type="scientific">uncultured Pyrinomonadaceae bacterium</name>
    <dbReference type="NCBI Taxonomy" id="2283094"/>
    <lineage>
        <taxon>Bacteria</taxon>
        <taxon>Pseudomonadati</taxon>
        <taxon>Acidobacteriota</taxon>
        <taxon>Blastocatellia</taxon>
        <taxon>Blastocatellales</taxon>
        <taxon>Pyrinomonadaceae</taxon>
        <taxon>environmental samples</taxon>
    </lineage>
</organism>
<accession>A0A6J4Q1D9</accession>
<protein>
    <submittedName>
        <fullName evidence="1">Uncharacterized protein</fullName>
    </submittedName>
</protein>
<reference evidence="1" key="1">
    <citation type="submission" date="2020-02" db="EMBL/GenBank/DDBJ databases">
        <authorList>
            <person name="Meier V. D."/>
        </authorList>
    </citation>
    <scope>NUCLEOTIDE SEQUENCE</scope>
    <source>
        <strain evidence="1">AVDCRST_MAG74</strain>
    </source>
</reference>
<dbReference type="EMBL" id="CADCUR010000308">
    <property type="protein sequence ID" value="CAA9431534.1"/>
    <property type="molecule type" value="Genomic_DNA"/>
</dbReference>